<dbReference type="GO" id="GO:0032889">
    <property type="term" value="P:regulation of vacuole fusion, non-autophagic"/>
    <property type="evidence" value="ECO:0007669"/>
    <property type="project" value="TreeGrafter"/>
</dbReference>
<sequence>MASSSGVAAPASFPSSARSLKLVLIGDGGVGKTALRSRFLTGRFTPAYRATIGADFLTKTLPADPQDPNSARITVSVWDTAGQERFASLGASFYRGADAVILAFDSTWSAARIRTRIAFWHNEFLQKAPIPFNEHARRFCWVCVGCKKDLTAQGGDGEAHIQAQVQEILDDILSRSTIDVPLAAHDHPDRGSHTVVSKPHQNDASRSDPQAPQASYEAMARRASKHSLRSTISVKPIPKAPQPRSSNSLSRSRSRYDSPKGAHQDEEGRHRPRTTSALGLTPGDSALASPACADVESTERTPTRTPASLPNHASRAESSGASSAARMIDVPSPALQHTFPVGTPSSTGSGSSNPPLHSGGIYVNGQPYQRDRFDSSVSNASTVYHTPRNSTFFASSPASRWTFASRSDSADGRARTSLESSRSGGSHPSATLRKRSSNDSVSSVRTVKGDGSSSLGHGSISAGLRAEDAPSQTSTPSGRANANSAPSSGRPSLEVDTNVQVRRRSSTAFAGMGDDVDAEARGQGIQEGASLDDGQNVATQHLARPRTLTRERSSDTVIGAPREGEEEESAESGRDGASGADSTARPQSGVSTDTDATERSWNQPTPRPGSWADRGGDLENEQHNEDEEEDEYGLKRAQSGYPIALEPIPFPSASSSAIFLEPDQDDNHLQPSSSAMSRIGTSKKDAALAEMERWREARSKKRRSRMGTGAMRVDSLRSGELEHADDGSDSVRGPQSSSGSASRSRTVSTATGASVDAAGAEDGATPEVPEAQPSQAAAWEDNDPHPLGVGRAQLDPESADTSAGKGPSPAVPAPVQASSRPASPTYMDPSDPEPPALEEGFRLFFTSAKTGEGVSSVFEHVVSRVAARWAYEEWEEREYKRAVREWRKSRRLGRTPSQAEGKRWRSIFNRGQGRRQASAGYGDGRRGHGSNGAPDDDDDEEDWELEDEEEQRTREAVRRAIRVAAGKGGGRGGGTWTMHSCCGT</sequence>
<dbReference type="InterPro" id="IPR001806">
    <property type="entry name" value="Small_GTPase"/>
</dbReference>
<dbReference type="FunFam" id="3.40.50.300:FF:001447">
    <property type="entry name" value="Ras-related protein Rab-1B"/>
    <property type="match status" value="1"/>
</dbReference>
<dbReference type="SUPFAM" id="SSF52540">
    <property type="entry name" value="P-loop containing nucleoside triphosphate hydrolases"/>
    <property type="match status" value="1"/>
</dbReference>
<evidence type="ECO:0000313" key="7">
    <source>
        <dbReference type="Proteomes" id="UP001176521"/>
    </source>
</evidence>
<feature type="region of interest" description="Disordered" evidence="5">
    <location>
        <begin position="182"/>
        <end position="373"/>
    </location>
</feature>
<feature type="compositionally biased region" description="Low complexity" evidence="5">
    <location>
        <begin position="342"/>
        <end position="355"/>
    </location>
</feature>
<dbReference type="SMART" id="SM00173">
    <property type="entry name" value="RAS"/>
    <property type="match status" value="1"/>
</dbReference>
<dbReference type="InterPro" id="IPR027417">
    <property type="entry name" value="P-loop_NTPase"/>
</dbReference>
<evidence type="ECO:0000313" key="6">
    <source>
        <dbReference type="EMBL" id="KAK0521410.1"/>
    </source>
</evidence>
<dbReference type="SMART" id="SM00176">
    <property type="entry name" value="RAN"/>
    <property type="match status" value="1"/>
</dbReference>
<feature type="region of interest" description="Disordered" evidence="5">
    <location>
        <begin position="405"/>
        <end position="838"/>
    </location>
</feature>
<feature type="compositionally biased region" description="Basic and acidic residues" evidence="5">
    <location>
        <begin position="614"/>
        <end position="623"/>
    </location>
</feature>
<organism evidence="6 7">
    <name type="scientific">Tilletia horrida</name>
    <dbReference type="NCBI Taxonomy" id="155126"/>
    <lineage>
        <taxon>Eukaryota</taxon>
        <taxon>Fungi</taxon>
        <taxon>Dikarya</taxon>
        <taxon>Basidiomycota</taxon>
        <taxon>Ustilaginomycotina</taxon>
        <taxon>Exobasidiomycetes</taxon>
        <taxon>Tilletiales</taxon>
        <taxon>Tilletiaceae</taxon>
        <taxon>Tilletia</taxon>
    </lineage>
</organism>
<feature type="compositionally biased region" description="Basic and acidic residues" evidence="5">
    <location>
        <begin position="682"/>
        <end position="697"/>
    </location>
</feature>
<evidence type="ECO:0000256" key="5">
    <source>
        <dbReference type="SAM" id="MobiDB-lite"/>
    </source>
</evidence>
<dbReference type="InterPro" id="IPR005225">
    <property type="entry name" value="Small_GTP-bd"/>
</dbReference>
<feature type="compositionally biased region" description="Basic and acidic residues" evidence="5">
    <location>
        <begin position="714"/>
        <end position="726"/>
    </location>
</feature>
<dbReference type="EMBL" id="JAPDMQ010000675">
    <property type="protein sequence ID" value="KAK0521410.1"/>
    <property type="molecule type" value="Genomic_DNA"/>
</dbReference>
<accession>A0AAN6G4V2</accession>
<feature type="compositionally biased region" description="Low complexity" evidence="5">
    <location>
        <begin position="813"/>
        <end position="824"/>
    </location>
</feature>
<dbReference type="SMART" id="SM00174">
    <property type="entry name" value="RHO"/>
    <property type="match status" value="1"/>
</dbReference>
<dbReference type="PANTHER" id="PTHR47981:SF20">
    <property type="entry name" value="RAS-RELATED PROTEIN RAB-7A"/>
    <property type="match status" value="1"/>
</dbReference>
<evidence type="ECO:0000256" key="2">
    <source>
        <dbReference type="ARBA" id="ARBA00022741"/>
    </source>
</evidence>
<evidence type="ECO:0000256" key="3">
    <source>
        <dbReference type="ARBA" id="ARBA00023134"/>
    </source>
</evidence>
<dbReference type="Gene3D" id="3.40.50.300">
    <property type="entry name" value="P-loop containing nucleotide triphosphate hydrolases"/>
    <property type="match status" value="1"/>
</dbReference>
<feature type="compositionally biased region" description="Polar residues" evidence="5">
    <location>
        <begin position="584"/>
        <end position="604"/>
    </location>
</feature>
<feature type="compositionally biased region" description="Acidic residues" evidence="5">
    <location>
        <begin position="934"/>
        <end position="950"/>
    </location>
</feature>
<dbReference type="AlphaFoldDB" id="A0AAN6G4V2"/>
<dbReference type="GO" id="GO:0000329">
    <property type="term" value="C:fungal-type vacuole membrane"/>
    <property type="evidence" value="ECO:0007669"/>
    <property type="project" value="TreeGrafter"/>
</dbReference>
<evidence type="ECO:0000256" key="1">
    <source>
        <dbReference type="ARBA" id="ARBA00006270"/>
    </source>
</evidence>
<dbReference type="Pfam" id="PF00071">
    <property type="entry name" value="Ras"/>
    <property type="match status" value="1"/>
</dbReference>
<keyword evidence="7" id="KW-1185">Reference proteome</keyword>
<keyword evidence="4" id="KW-0636">Prenylation</keyword>
<proteinExistence type="inferred from homology"/>
<keyword evidence="4" id="KW-0449">Lipoprotein</keyword>
<evidence type="ECO:0000256" key="4">
    <source>
        <dbReference type="ARBA" id="ARBA00023289"/>
    </source>
</evidence>
<dbReference type="GO" id="GO:0003924">
    <property type="term" value="F:GTPase activity"/>
    <property type="evidence" value="ECO:0007669"/>
    <property type="project" value="InterPro"/>
</dbReference>
<comment type="similarity">
    <text evidence="1">Belongs to the small GTPase superfamily. Rab family.</text>
</comment>
<dbReference type="PROSITE" id="PS51419">
    <property type="entry name" value="RAB"/>
    <property type="match status" value="1"/>
</dbReference>
<name>A0AAN6G4V2_9BASI</name>
<dbReference type="PANTHER" id="PTHR47981">
    <property type="entry name" value="RAB FAMILY"/>
    <property type="match status" value="1"/>
</dbReference>
<gene>
    <name evidence="6" type="ORF">OC842_006786</name>
</gene>
<dbReference type="Proteomes" id="UP001176521">
    <property type="component" value="Unassembled WGS sequence"/>
</dbReference>
<dbReference type="NCBIfam" id="TIGR00231">
    <property type="entry name" value="small_GTP"/>
    <property type="match status" value="1"/>
</dbReference>
<dbReference type="GO" id="GO:0005770">
    <property type="term" value="C:late endosome"/>
    <property type="evidence" value="ECO:0007669"/>
    <property type="project" value="TreeGrafter"/>
</dbReference>
<feature type="compositionally biased region" description="Polar residues" evidence="5">
    <location>
        <begin position="417"/>
        <end position="429"/>
    </location>
</feature>
<keyword evidence="2" id="KW-0547">Nucleotide-binding</keyword>
<dbReference type="PRINTS" id="PR00449">
    <property type="entry name" value="RASTRNSFRMNG"/>
</dbReference>
<feature type="compositionally biased region" description="Polar residues" evidence="5">
    <location>
        <begin position="438"/>
        <end position="456"/>
    </location>
</feature>
<feature type="compositionally biased region" description="Basic and acidic residues" evidence="5">
    <location>
        <begin position="254"/>
        <end position="269"/>
    </location>
</feature>
<comment type="caution">
    <text evidence="6">The sequence shown here is derived from an EMBL/GenBank/DDBJ whole genome shotgun (WGS) entry which is preliminary data.</text>
</comment>
<feature type="compositionally biased region" description="Polar residues" evidence="5">
    <location>
        <begin position="470"/>
        <end position="500"/>
    </location>
</feature>
<feature type="compositionally biased region" description="Low complexity" evidence="5">
    <location>
        <begin position="730"/>
        <end position="755"/>
    </location>
</feature>
<evidence type="ECO:0008006" key="8">
    <source>
        <dbReference type="Google" id="ProtNLM"/>
    </source>
</evidence>
<dbReference type="SMART" id="SM00175">
    <property type="entry name" value="RAB"/>
    <property type="match status" value="1"/>
</dbReference>
<feature type="compositionally biased region" description="Low complexity" evidence="5">
    <location>
        <begin position="316"/>
        <end position="325"/>
    </location>
</feature>
<feature type="compositionally biased region" description="Polar residues" evidence="5">
    <location>
        <begin position="669"/>
        <end position="680"/>
    </location>
</feature>
<dbReference type="GO" id="GO:0005525">
    <property type="term" value="F:GTP binding"/>
    <property type="evidence" value="ECO:0007669"/>
    <property type="project" value="UniProtKB-KW"/>
</dbReference>
<protein>
    <recommendedName>
        <fullName evidence="8">Ras-domain-containing protein</fullName>
    </recommendedName>
</protein>
<reference evidence="6" key="1">
    <citation type="journal article" date="2023" name="PhytoFront">
        <title>Draft Genome Resources of Seven Strains of Tilletia horrida, Causal Agent of Kernel Smut of Rice.</title>
        <authorList>
            <person name="Khanal S."/>
            <person name="Antony Babu S."/>
            <person name="Zhou X.G."/>
        </authorList>
    </citation>
    <scope>NUCLEOTIDE SEQUENCE</scope>
    <source>
        <strain evidence="6">TX3</strain>
    </source>
</reference>
<feature type="region of interest" description="Disordered" evidence="5">
    <location>
        <begin position="886"/>
        <end position="955"/>
    </location>
</feature>
<keyword evidence="3" id="KW-0342">GTP-binding</keyword>